<dbReference type="AlphaFoldDB" id="A0A0B7JLY6"/>
<evidence type="ECO:0000313" key="1">
    <source>
        <dbReference type="EMBL" id="CEO45998.1"/>
    </source>
</evidence>
<dbReference type="EMBL" id="CDPU01000003">
    <property type="protein sequence ID" value="CEO45998.1"/>
    <property type="molecule type" value="Genomic_DNA"/>
</dbReference>
<name>A0A0B7JLY6_BIOOC</name>
<sequence length="150" mass="16044">MAASTPIPIILCGKTEQIGQGVIDGLKPEFEVVQFIMNPGAVITEVPFILRGETPESPSSRIGTGNVAAGVRAVLLGGAFDDATIFLIRTEIARSITSPKLPWVRQDMEKPAPPLGPEYGKAMVARSKEALLKLQAEGNLDGTDDGLYYY</sequence>
<organism evidence="1">
    <name type="scientific">Bionectria ochroleuca</name>
    <name type="common">Gliocladium roseum</name>
    <dbReference type="NCBI Taxonomy" id="29856"/>
    <lineage>
        <taxon>Eukaryota</taxon>
        <taxon>Fungi</taxon>
        <taxon>Dikarya</taxon>
        <taxon>Ascomycota</taxon>
        <taxon>Pezizomycotina</taxon>
        <taxon>Sordariomycetes</taxon>
        <taxon>Hypocreomycetidae</taxon>
        <taxon>Hypocreales</taxon>
        <taxon>Bionectriaceae</taxon>
        <taxon>Clonostachys</taxon>
    </lineage>
</organism>
<proteinExistence type="predicted"/>
<reference evidence="1" key="1">
    <citation type="submission" date="2015-01" db="EMBL/GenBank/DDBJ databases">
        <authorList>
            <person name="Durling Mikael"/>
        </authorList>
    </citation>
    <scope>NUCLEOTIDE SEQUENCE</scope>
</reference>
<accession>A0A0B7JLY6</accession>
<gene>
    <name evidence="1" type="ORF">BN869_000002053_1</name>
</gene>
<protein>
    <submittedName>
        <fullName evidence="1">Uncharacterized protein</fullName>
    </submittedName>
</protein>